<feature type="compositionally biased region" description="Low complexity" evidence="1">
    <location>
        <begin position="50"/>
        <end position="70"/>
    </location>
</feature>
<organism evidence="3 4">
    <name type="scientific">Trichomonas vaginalis (strain ATCC PRA-98 / G3)</name>
    <dbReference type="NCBI Taxonomy" id="412133"/>
    <lineage>
        <taxon>Eukaryota</taxon>
        <taxon>Metamonada</taxon>
        <taxon>Parabasalia</taxon>
        <taxon>Trichomonadida</taxon>
        <taxon>Trichomonadidae</taxon>
        <taxon>Trichomonas</taxon>
    </lineage>
</organism>
<feature type="region of interest" description="Disordered" evidence="1">
    <location>
        <begin position="226"/>
        <end position="256"/>
    </location>
</feature>
<keyword evidence="2" id="KW-1133">Transmembrane helix</keyword>
<dbReference type="VEuPathDB" id="TrichDB:TVAG_411690"/>
<reference evidence="3" key="2">
    <citation type="journal article" date="2007" name="Science">
        <title>Draft genome sequence of the sexually transmitted pathogen Trichomonas vaginalis.</title>
        <authorList>
            <person name="Carlton J.M."/>
            <person name="Hirt R.P."/>
            <person name="Silva J.C."/>
            <person name="Delcher A.L."/>
            <person name="Schatz M."/>
            <person name="Zhao Q."/>
            <person name="Wortman J.R."/>
            <person name="Bidwell S.L."/>
            <person name="Alsmark U.C.M."/>
            <person name="Besteiro S."/>
            <person name="Sicheritz-Ponten T."/>
            <person name="Noel C.J."/>
            <person name="Dacks J.B."/>
            <person name="Foster P.G."/>
            <person name="Simillion C."/>
            <person name="Van de Peer Y."/>
            <person name="Miranda-Saavedra D."/>
            <person name="Barton G.J."/>
            <person name="Westrop G.D."/>
            <person name="Mueller S."/>
            <person name="Dessi D."/>
            <person name="Fiori P.L."/>
            <person name="Ren Q."/>
            <person name="Paulsen I."/>
            <person name="Zhang H."/>
            <person name="Bastida-Corcuera F.D."/>
            <person name="Simoes-Barbosa A."/>
            <person name="Brown M.T."/>
            <person name="Hayes R.D."/>
            <person name="Mukherjee M."/>
            <person name="Okumura C.Y."/>
            <person name="Schneider R."/>
            <person name="Smith A.J."/>
            <person name="Vanacova S."/>
            <person name="Villalvazo M."/>
            <person name="Haas B.J."/>
            <person name="Pertea M."/>
            <person name="Feldblyum T.V."/>
            <person name="Utterback T.R."/>
            <person name="Shu C.L."/>
            <person name="Osoegawa K."/>
            <person name="de Jong P.J."/>
            <person name="Hrdy I."/>
            <person name="Horvathova L."/>
            <person name="Zubacova Z."/>
            <person name="Dolezal P."/>
            <person name="Malik S.B."/>
            <person name="Logsdon J.M. Jr."/>
            <person name="Henze K."/>
            <person name="Gupta A."/>
            <person name="Wang C.C."/>
            <person name="Dunne R.L."/>
            <person name="Upcroft J.A."/>
            <person name="Upcroft P."/>
            <person name="White O."/>
            <person name="Salzberg S.L."/>
            <person name="Tang P."/>
            <person name="Chiu C.-H."/>
            <person name="Lee Y.-S."/>
            <person name="Embley T.M."/>
            <person name="Coombs G.H."/>
            <person name="Mottram J.C."/>
            <person name="Tachezy J."/>
            <person name="Fraser-Liggett C.M."/>
            <person name="Johnson P.J."/>
        </authorList>
    </citation>
    <scope>NUCLEOTIDE SEQUENCE [LARGE SCALE GENOMIC DNA]</scope>
    <source>
        <strain evidence="3">G3</strain>
    </source>
</reference>
<keyword evidence="2" id="KW-0472">Membrane</keyword>
<dbReference type="KEGG" id="tva:4747707"/>
<evidence type="ECO:0000256" key="1">
    <source>
        <dbReference type="SAM" id="MobiDB-lite"/>
    </source>
</evidence>
<dbReference type="AlphaFoldDB" id="A2FYI8"/>
<reference evidence="3" key="1">
    <citation type="submission" date="2006-10" db="EMBL/GenBank/DDBJ databases">
        <authorList>
            <person name="Amadeo P."/>
            <person name="Zhao Q."/>
            <person name="Wortman J."/>
            <person name="Fraser-Liggett C."/>
            <person name="Carlton J."/>
        </authorList>
    </citation>
    <scope>NUCLEOTIDE SEQUENCE</scope>
    <source>
        <strain evidence="3">G3</strain>
    </source>
</reference>
<evidence type="ECO:0000313" key="3">
    <source>
        <dbReference type="EMBL" id="EAX90029.1"/>
    </source>
</evidence>
<evidence type="ECO:0000313" key="4">
    <source>
        <dbReference type="Proteomes" id="UP000001542"/>
    </source>
</evidence>
<dbReference type="EMBL" id="DS114144">
    <property type="protein sequence ID" value="EAX90029.1"/>
    <property type="molecule type" value="Genomic_DNA"/>
</dbReference>
<accession>A2FYI8</accession>
<evidence type="ECO:0000256" key="2">
    <source>
        <dbReference type="SAM" id="Phobius"/>
    </source>
</evidence>
<dbReference type="InParanoid" id="A2FYI8"/>
<feature type="region of interest" description="Disordered" evidence="1">
    <location>
        <begin position="48"/>
        <end position="70"/>
    </location>
</feature>
<keyword evidence="4" id="KW-1185">Reference proteome</keyword>
<feature type="compositionally biased region" description="Polar residues" evidence="1">
    <location>
        <begin position="239"/>
        <end position="256"/>
    </location>
</feature>
<feature type="transmembrane region" description="Helical" evidence="2">
    <location>
        <begin position="151"/>
        <end position="172"/>
    </location>
</feature>
<keyword evidence="2" id="KW-0812">Transmembrane</keyword>
<name>A2FYI8_TRIV3</name>
<proteinExistence type="predicted"/>
<protein>
    <submittedName>
        <fullName evidence="3">Uncharacterized protein</fullName>
    </submittedName>
</protein>
<dbReference type="VEuPathDB" id="TrichDB:TVAGG3_0685390"/>
<gene>
    <name evidence="3" type="ORF">TVAG_411690</name>
</gene>
<feature type="region of interest" description="Disordered" evidence="1">
    <location>
        <begin position="193"/>
        <end position="212"/>
    </location>
</feature>
<dbReference type="Proteomes" id="UP000001542">
    <property type="component" value="Unassembled WGS sequence"/>
</dbReference>
<sequence length="256" mass="28514">MDYCNASSSRADRVYFPTTTNLNNNNPDYFKCNGYSCDVYCNGTANVEPSQSSDVSSSSSSSELDPNKNYTYTYTRTNVTSESETMTNETYETVIMTLDNSSETSYSTTMAMQVVRTVMHVNQESESLILVEIPDDAKADARDPEASGKKILLITIGLAFLLILAMIGIFLYRKTKHQSADGAKFDQMDEDLGYVKDPENEEFNDSETYYCDDKKDDVNAESFGVDKVPIYGSDRGESLDSSGKINQQQSDDNINT</sequence>